<protein>
    <submittedName>
        <fullName evidence="3">YceI-like domain-containing protein</fullName>
    </submittedName>
</protein>
<dbReference type="Gene3D" id="2.40.128.110">
    <property type="entry name" value="Lipid/polyisoprenoid-binding, YceI-like"/>
    <property type="match status" value="1"/>
</dbReference>
<dbReference type="PANTHER" id="PTHR34406">
    <property type="entry name" value="PROTEIN YCEI"/>
    <property type="match status" value="1"/>
</dbReference>
<gene>
    <name evidence="3" type="ORF">SAMN05660349_01855</name>
</gene>
<dbReference type="EMBL" id="FUYQ01000012">
    <property type="protein sequence ID" value="SKB58251.1"/>
    <property type="molecule type" value="Genomic_DNA"/>
</dbReference>
<feature type="chain" id="PRO_5012075079" evidence="1">
    <location>
        <begin position="23"/>
        <end position="217"/>
    </location>
</feature>
<dbReference type="Pfam" id="PF04264">
    <property type="entry name" value="YceI"/>
    <property type="match status" value="1"/>
</dbReference>
<proteinExistence type="predicted"/>
<feature type="domain" description="Lipid/polyisoprenoid-binding YceI-like" evidence="2">
    <location>
        <begin position="42"/>
        <end position="215"/>
    </location>
</feature>
<dbReference type="AlphaFoldDB" id="A0A1T5CFY7"/>
<evidence type="ECO:0000259" key="2">
    <source>
        <dbReference type="SMART" id="SM00867"/>
    </source>
</evidence>
<reference evidence="4" key="1">
    <citation type="submission" date="2017-02" db="EMBL/GenBank/DDBJ databases">
        <authorList>
            <person name="Varghese N."/>
            <person name="Submissions S."/>
        </authorList>
    </citation>
    <scope>NUCLEOTIDE SEQUENCE [LARGE SCALE GENOMIC DNA]</scope>
    <source>
        <strain evidence="4">DSM 24967</strain>
    </source>
</reference>
<accession>A0A1T5CFY7</accession>
<evidence type="ECO:0000313" key="3">
    <source>
        <dbReference type="EMBL" id="SKB58251.1"/>
    </source>
</evidence>
<evidence type="ECO:0000256" key="1">
    <source>
        <dbReference type="SAM" id="SignalP"/>
    </source>
</evidence>
<keyword evidence="4" id="KW-1185">Reference proteome</keyword>
<name>A0A1T5CFY7_9BACT</name>
<feature type="signal peptide" evidence="1">
    <location>
        <begin position="1"/>
        <end position="22"/>
    </location>
</feature>
<dbReference type="InterPro" id="IPR036761">
    <property type="entry name" value="TTHA0802/YceI-like_sf"/>
</dbReference>
<dbReference type="SMART" id="SM00867">
    <property type="entry name" value="YceI"/>
    <property type="match status" value="1"/>
</dbReference>
<organism evidence="3 4">
    <name type="scientific">Parabacteroides chartae</name>
    <dbReference type="NCBI Taxonomy" id="1037355"/>
    <lineage>
        <taxon>Bacteria</taxon>
        <taxon>Pseudomonadati</taxon>
        <taxon>Bacteroidota</taxon>
        <taxon>Bacteroidia</taxon>
        <taxon>Bacteroidales</taxon>
        <taxon>Tannerellaceae</taxon>
        <taxon>Parabacteroides</taxon>
    </lineage>
</organism>
<evidence type="ECO:0000313" key="4">
    <source>
        <dbReference type="Proteomes" id="UP000190852"/>
    </source>
</evidence>
<dbReference type="PROSITE" id="PS51257">
    <property type="entry name" value="PROKAR_LIPOPROTEIN"/>
    <property type="match status" value="1"/>
</dbReference>
<dbReference type="InterPro" id="IPR007372">
    <property type="entry name" value="Lipid/polyisoprenoid-bd_YceI"/>
</dbReference>
<keyword evidence="1" id="KW-0732">Signal</keyword>
<sequence length="217" mass="23406">MKAYYLLAAVALFIATSCSSKSGNKVDASDAKEATANIGSQKLVVDTLASTVAWKGYKPGGSHHGTLGIKQGELSVENGELVSGTFTLDMNKILCEDLTDAKMNEQLVGHLKSADFFDVAKYPEGKFTITTVEKLNDGVNTHRISGNLELKGVSKNITFDANVTNEGTSYKATTATFTIDRTQWGVNYGSKNIFKDLKDSFINDDMEVTITIVANAE</sequence>
<dbReference type="Proteomes" id="UP000190852">
    <property type="component" value="Unassembled WGS sequence"/>
</dbReference>
<dbReference type="PANTHER" id="PTHR34406:SF1">
    <property type="entry name" value="PROTEIN YCEI"/>
    <property type="match status" value="1"/>
</dbReference>
<dbReference type="RefSeq" id="WP_079683387.1">
    <property type="nucleotide sequence ID" value="NZ_FUYQ01000012.1"/>
</dbReference>
<dbReference type="SUPFAM" id="SSF101874">
    <property type="entry name" value="YceI-like"/>
    <property type="match status" value="1"/>
</dbReference>